<gene>
    <name evidence="3" type="ORF">AAG570_013068</name>
</gene>
<dbReference type="AlphaFoldDB" id="A0ABD0YFR3"/>
<comment type="similarity">
    <text evidence="1">Belongs to the SPT20 family.</text>
</comment>
<dbReference type="InterPro" id="IPR046468">
    <property type="entry name" value="Spt20-like_SEP"/>
</dbReference>
<feature type="non-terminal residue" evidence="3">
    <location>
        <position position="1"/>
    </location>
</feature>
<dbReference type="EMBL" id="JBFDAA010000008">
    <property type="protein sequence ID" value="KAL1130130.1"/>
    <property type="molecule type" value="Genomic_DNA"/>
</dbReference>
<protein>
    <recommendedName>
        <fullName evidence="2">Spt20-like SEP domain-containing protein</fullName>
    </recommendedName>
</protein>
<dbReference type="Proteomes" id="UP001558652">
    <property type="component" value="Unassembled WGS sequence"/>
</dbReference>
<dbReference type="InterPro" id="IPR021950">
    <property type="entry name" value="Spt20"/>
</dbReference>
<organism evidence="3 4">
    <name type="scientific">Ranatra chinensis</name>
    <dbReference type="NCBI Taxonomy" id="642074"/>
    <lineage>
        <taxon>Eukaryota</taxon>
        <taxon>Metazoa</taxon>
        <taxon>Ecdysozoa</taxon>
        <taxon>Arthropoda</taxon>
        <taxon>Hexapoda</taxon>
        <taxon>Insecta</taxon>
        <taxon>Pterygota</taxon>
        <taxon>Neoptera</taxon>
        <taxon>Paraneoptera</taxon>
        <taxon>Hemiptera</taxon>
        <taxon>Heteroptera</taxon>
        <taxon>Panheteroptera</taxon>
        <taxon>Nepomorpha</taxon>
        <taxon>Nepidae</taxon>
        <taxon>Ranatrinae</taxon>
        <taxon>Ranatra</taxon>
    </lineage>
</organism>
<evidence type="ECO:0000256" key="1">
    <source>
        <dbReference type="ARBA" id="ARBA00009112"/>
    </source>
</evidence>
<evidence type="ECO:0000259" key="2">
    <source>
        <dbReference type="Pfam" id="PF12090"/>
    </source>
</evidence>
<name>A0ABD0YFR3_9HEMI</name>
<proteinExistence type="inferred from homology"/>
<dbReference type="Pfam" id="PF12090">
    <property type="entry name" value="Spt20_SEP"/>
    <property type="match status" value="1"/>
</dbReference>
<sequence>ESRQPYTQDLLLNYLDNEELPPTFLSYWEQTFPQLFYSGCVIAQVRDLRYGLPGQTRHVLLKPHTQSLINDINLLTIEDFHNWTTEEKVGLECALVNSVQGPLCLDPSPYAGLRRFHAHRTQHTFNTIPLKTIVNKQSQVIH</sequence>
<keyword evidence="4" id="KW-1185">Reference proteome</keyword>
<evidence type="ECO:0000313" key="3">
    <source>
        <dbReference type="EMBL" id="KAL1130130.1"/>
    </source>
</evidence>
<comment type="caution">
    <text evidence="3">The sequence shown here is derived from an EMBL/GenBank/DDBJ whole genome shotgun (WGS) entry which is preliminary data.</text>
</comment>
<dbReference type="PANTHER" id="PTHR13526">
    <property type="entry name" value="TRANSCRIPTION FACTOR SPT20 HOMOLOG"/>
    <property type="match status" value="1"/>
</dbReference>
<evidence type="ECO:0000313" key="4">
    <source>
        <dbReference type="Proteomes" id="UP001558652"/>
    </source>
</evidence>
<reference evidence="3 4" key="1">
    <citation type="submission" date="2024-07" db="EMBL/GenBank/DDBJ databases">
        <title>Chromosome-level genome assembly of the water stick insect Ranatra chinensis (Heteroptera: Nepidae).</title>
        <authorList>
            <person name="Liu X."/>
        </authorList>
    </citation>
    <scope>NUCLEOTIDE SEQUENCE [LARGE SCALE GENOMIC DNA]</scope>
    <source>
        <strain evidence="3">Cailab_2021Rc</strain>
        <tissue evidence="3">Muscle</tissue>
    </source>
</reference>
<dbReference type="PANTHER" id="PTHR13526:SF8">
    <property type="entry name" value="TRANSCRIPTION FACTOR SPT20 HOMOLOG"/>
    <property type="match status" value="1"/>
</dbReference>
<feature type="domain" description="Spt20-like SEP" evidence="2">
    <location>
        <begin position="5"/>
        <end position="110"/>
    </location>
</feature>
<accession>A0ABD0YFR3</accession>